<dbReference type="PANTHER" id="PTHR43179">
    <property type="entry name" value="RHAMNOSYLTRANSFERASE WBBL"/>
    <property type="match status" value="1"/>
</dbReference>
<comment type="caution">
    <text evidence="2">The sequence shown here is derived from an EMBL/GenBank/DDBJ whole genome shotgun (WGS) entry which is preliminary data.</text>
</comment>
<proteinExistence type="predicted"/>
<keyword evidence="3" id="KW-1185">Reference proteome</keyword>
<organism evidence="2 3">
    <name type="scientific">Desulfosoma caldarium</name>
    <dbReference type="NCBI Taxonomy" id="610254"/>
    <lineage>
        <taxon>Bacteria</taxon>
        <taxon>Pseudomonadati</taxon>
        <taxon>Thermodesulfobacteriota</taxon>
        <taxon>Syntrophobacteria</taxon>
        <taxon>Syntrophobacterales</taxon>
        <taxon>Syntrophobacteraceae</taxon>
        <taxon>Desulfosoma</taxon>
    </lineage>
</organism>
<dbReference type="PANTHER" id="PTHR43179:SF7">
    <property type="entry name" value="RHAMNOSYLTRANSFERASE WBBL"/>
    <property type="match status" value="1"/>
</dbReference>
<dbReference type="Gene3D" id="3.90.550.10">
    <property type="entry name" value="Spore Coat Polysaccharide Biosynthesis Protein SpsA, Chain A"/>
    <property type="match status" value="2"/>
</dbReference>
<evidence type="ECO:0000313" key="3">
    <source>
        <dbReference type="Proteomes" id="UP000276223"/>
    </source>
</evidence>
<evidence type="ECO:0000259" key="1">
    <source>
        <dbReference type="Pfam" id="PF00535"/>
    </source>
</evidence>
<sequence length="665" mass="73997">MDVDFVSIIIPVFNQCDFTRQCIQSLFANVSYSHFEVIVVDNHSTDETPVFLNWAQSRYGIRVIRNDRNLGFAKACNQGGAVAQGSLLLFLKNDVLARPGWLEPMVDVLREDLRVGVVGPMLLYPDETIQHAGIVIADAPAPLYPAHVYRGRPKDFPPANMQRDFQAVTGACMLVRKGVFQQVEGFDETYVNGCEDVDLCFKARRMGWRVVYTPKSVLVHFESVSAGKFDHSGENLILLNRRWAGEITPDYHLRLPRVSIVVLNYNGTRDTIECLQSLYGYDETAGARPENGLYYKPFQTIVVDNGSDSKALEALKAWLVASGLPHQIASLGMNKRGSTPFRQEIVLLESSENLGFSGGCNAGTVHALSSGADYVWILNNDTVVDPLALWNSVAFFLHACRSGMRVGAVGSKLLDYHHPERVQFDGDRVCYEGIQGPRGSEAEKIGFKTYVSGASMLLARKALEECGAFDEAFFLYFEDNDLCLRLNNAGWRVAFHPRSIVYHKGGASIGDWIGSPLSIYYATRNFLLFQAKHRLVDAHAFQMLRTQIWGPMRKDKRSIRAFLKGVSDFVSGRFGKMALETILEDWMLEKASSRQGIPLSVLRRFEDVLTRNSNGQQALETLLDIALAAYRKSIETNGSSLSGIFSAPSGSRNLAALLSREAGTR</sequence>
<dbReference type="Pfam" id="PF00535">
    <property type="entry name" value="Glycos_transf_2"/>
    <property type="match status" value="1"/>
</dbReference>
<dbReference type="InterPro" id="IPR001173">
    <property type="entry name" value="Glyco_trans_2-like"/>
</dbReference>
<dbReference type="Pfam" id="PF13641">
    <property type="entry name" value="Glyco_tranf_2_3"/>
    <property type="match status" value="1"/>
</dbReference>
<evidence type="ECO:0000313" key="2">
    <source>
        <dbReference type="EMBL" id="ROQ90770.1"/>
    </source>
</evidence>
<accession>A0A3N1UPU1</accession>
<dbReference type="EMBL" id="RJVA01000014">
    <property type="protein sequence ID" value="ROQ90770.1"/>
    <property type="molecule type" value="Genomic_DNA"/>
</dbReference>
<dbReference type="Proteomes" id="UP000276223">
    <property type="component" value="Unassembled WGS sequence"/>
</dbReference>
<dbReference type="InterPro" id="IPR029044">
    <property type="entry name" value="Nucleotide-diphossugar_trans"/>
</dbReference>
<protein>
    <submittedName>
        <fullName evidence="2">GT2 family glycosyltransferase</fullName>
    </submittedName>
</protein>
<dbReference type="GO" id="GO:0016740">
    <property type="term" value="F:transferase activity"/>
    <property type="evidence" value="ECO:0007669"/>
    <property type="project" value="UniProtKB-KW"/>
</dbReference>
<gene>
    <name evidence="2" type="ORF">EDC27_2661</name>
</gene>
<keyword evidence="2" id="KW-0808">Transferase</keyword>
<reference evidence="2 3" key="1">
    <citation type="submission" date="2018-11" db="EMBL/GenBank/DDBJ databases">
        <title>Genomic Encyclopedia of Type Strains, Phase IV (KMG-IV): sequencing the most valuable type-strain genomes for metagenomic binning, comparative biology and taxonomic classification.</title>
        <authorList>
            <person name="Goeker M."/>
        </authorList>
    </citation>
    <scope>NUCLEOTIDE SEQUENCE [LARGE SCALE GENOMIC DNA]</scope>
    <source>
        <strain evidence="2 3">DSM 22027</strain>
    </source>
</reference>
<dbReference type="AlphaFoldDB" id="A0A3N1UPU1"/>
<dbReference type="CDD" id="cd04186">
    <property type="entry name" value="GT_2_like_c"/>
    <property type="match status" value="2"/>
</dbReference>
<dbReference type="SUPFAM" id="SSF53448">
    <property type="entry name" value="Nucleotide-diphospho-sugar transferases"/>
    <property type="match status" value="2"/>
</dbReference>
<name>A0A3N1UPU1_9BACT</name>
<dbReference type="RefSeq" id="WP_170161814.1">
    <property type="nucleotide sequence ID" value="NZ_RJVA01000014.1"/>
</dbReference>
<feature type="domain" description="Glycosyltransferase 2-like" evidence="1">
    <location>
        <begin position="7"/>
        <end position="130"/>
    </location>
</feature>